<sequence>MKIWRVPLAAAAAVVLAAGLTAPASAATRGDFKPVPLPFFWPENSIIDVDAASPNSVWIAGYQGAITLPGPIPGTGTQIPGNPVVRRWQNGDWVEYDLLNLPNHAAIQDVDAVSPEDVWIKGVRYGDDKSTSPYLAHFAGSAFNEVPPPPGAGSAGTLEAGPSGVWYSTPTDVYRWTGDIWTSKWTHVTTFPEITLDTSYTRADDDIWRLGTTSEWSTTFVAQHWDGQSWKSFPMDTDGLGVGFGFSDMVALSPTDAWAAGTDNHTSPATSVLMHWDGTAWSRAAVPAGLNGLTRITKGVDGDLWALGHTLDEPAKPGLLHYSGGTWSRVPTSAVPNRTNIYATRLAVVPGTGALWTLGTTTVGTVNTGVMVLSDG</sequence>
<reference evidence="2 3" key="1">
    <citation type="submission" date="2021-03" db="EMBL/GenBank/DDBJ databases">
        <authorList>
            <person name="Kanchanasin P."/>
            <person name="Saeng-In P."/>
            <person name="Phongsopitanun W."/>
            <person name="Yuki M."/>
            <person name="Kudo T."/>
            <person name="Ohkuma M."/>
            <person name="Tanasupawat S."/>
        </authorList>
    </citation>
    <scope>NUCLEOTIDE SEQUENCE [LARGE SCALE GENOMIC DNA]</scope>
    <source>
        <strain evidence="2 3">L46</strain>
    </source>
</reference>
<feature type="chain" id="PRO_5046778336" description="Secreted protein" evidence="1">
    <location>
        <begin position="27"/>
        <end position="376"/>
    </location>
</feature>
<accession>A0ABS3QRB9</accession>
<gene>
    <name evidence="2" type="ORF">J4557_02055</name>
</gene>
<evidence type="ECO:0000313" key="3">
    <source>
        <dbReference type="Proteomes" id="UP000666915"/>
    </source>
</evidence>
<dbReference type="RefSeq" id="WP_208264555.1">
    <property type="nucleotide sequence ID" value="NZ_BAAAGM010000008.1"/>
</dbReference>
<evidence type="ECO:0000256" key="1">
    <source>
        <dbReference type="SAM" id="SignalP"/>
    </source>
</evidence>
<keyword evidence="1" id="KW-0732">Signal</keyword>
<dbReference type="Proteomes" id="UP000666915">
    <property type="component" value="Unassembled WGS sequence"/>
</dbReference>
<protein>
    <recommendedName>
        <fullName evidence="4">Secreted protein</fullName>
    </recommendedName>
</protein>
<name>A0ABS3QRB9_9ACTN</name>
<evidence type="ECO:0000313" key="2">
    <source>
        <dbReference type="EMBL" id="MBO2436292.1"/>
    </source>
</evidence>
<organism evidence="2 3">
    <name type="scientific">Actinomadura nitritigenes</name>
    <dbReference type="NCBI Taxonomy" id="134602"/>
    <lineage>
        <taxon>Bacteria</taxon>
        <taxon>Bacillati</taxon>
        <taxon>Actinomycetota</taxon>
        <taxon>Actinomycetes</taxon>
        <taxon>Streptosporangiales</taxon>
        <taxon>Thermomonosporaceae</taxon>
        <taxon>Actinomadura</taxon>
    </lineage>
</organism>
<evidence type="ECO:0008006" key="4">
    <source>
        <dbReference type="Google" id="ProtNLM"/>
    </source>
</evidence>
<proteinExistence type="predicted"/>
<comment type="caution">
    <text evidence="2">The sequence shown here is derived from an EMBL/GenBank/DDBJ whole genome shotgun (WGS) entry which is preliminary data.</text>
</comment>
<keyword evidence="3" id="KW-1185">Reference proteome</keyword>
<feature type="signal peptide" evidence="1">
    <location>
        <begin position="1"/>
        <end position="26"/>
    </location>
</feature>
<dbReference type="EMBL" id="JAGEOK010000001">
    <property type="protein sequence ID" value="MBO2436292.1"/>
    <property type="molecule type" value="Genomic_DNA"/>
</dbReference>